<keyword evidence="2" id="KW-0472">Membrane</keyword>
<feature type="domain" description="Leucine-binding protein" evidence="3">
    <location>
        <begin position="45"/>
        <end position="200"/>
    </location>
</feature>
<keyword evidence="1" id="KW-0732">Signal</keyword>
<evidence type="ECO:0000256" key="2">
    <source>
        <dbReference type="SAM" id="Phobius"/>
    </source>
</evidence>
<dbReference type="SUPFAM" id="SSF53822">
    <property type="entry name" value="Periplasmic binding protein-like I"/>
    <property type="match status" value="1"/>
</dbReference>
<dbReference type="Pfam" id="PF13458">
    <property type="entry name" value="Peripla_BP_6"/>
    <property type="match status" value="1"/>
</dbReference>
<evidence type="ECO:0000259" key="3">
    <source>
        <dbReference type="Pfam" id="PF13458"/>
    </source>
</evidence>
<dbReference type="InterPro" id="IPR051010">
    <property type="entry name" value="BCAA_transport"/>
</dbReference>
<dbReference type="PANTHER" id="PTHR30483:SF6">
    <property type="entry name" value="PERIPLASMIC BINDING PROTEIN OF ABC TRANSPORTER FOR NATURAL AMINO ACIDS"/>
    <property type="match status" value="1"/>
</dbReference>
<name>X0TKY7_9ZZZZ</name>
<proteinExistence type="predicted"/>
<evidence type="ECO:0000256" key="1">
    <source>
        <dbReference type="ARBA" id="ARBA00022729"/>
    </source>
</evidence>
<gene>
    <name evidence="4" type="ORF">S01H1_15851</name>
</gene>
<protein>
    <recommendedName>
        <fullName evidence="3">Leucine-binding protein domain-containing protein</fullName>
    </recommendedName>
</protein>
<reference evidence="4" key="1">
    <citation type="journal article" date="2014" name="Front. Microbiol.">
        <title>High frequency of phylogenetically diverse reductive dehalogenase-homologous genes in deep subseafloor sedimentary metagenomes.</title>
        <authorList>
            <person name="Kawai M."/>
            <person name="Futagami T."/>
            <person name="Toyoda A."/>
            <person name="Takaki Y."/>
            <person name="Nishi S."/>
            <person name="Hori S."/>
            <person name="Arai W."/>
            <person name="Tsubouchi T."/>
            <person name="Morono Y."/>
            <person name="Uchiyama I."/>
            <person name="Ito T."/>
            <person name="Fujiyama A."/>
            <person name="Inagaki F."/>
            <person name="Takami H."/>
        </authorList>
    </citation>
    <scope>NUCLEOTIDE SEQUENCE</scope>
    <source>
        <strain evidence="4">Expedition CK06-06</strain>
    </source>
</reference>
<feature type="non-terminal residue" evidence="4">
    <location>
        <position position="202"/>
    </location>
</feature>
<keyword evidence="2" id="KW-1133">Transmembrane helix</keyword>
<dbReference type="EMBL" id="BARS01008299">
    <property type="protein sequence ID" value="GAF76750.1"/>
    <property type="molecule type" value="Genomic_DNA"/>
</dbReference>
<dbReference type="InterPro" id="IPR028081">
    <property type="entry name" value="Leu-bd"/>
</dbReference>
<dbReference type="Gene3D" id="3.40.50.2300">
    <property type="match status" value="1"/>
</dbReference>
<organism evidence="4">
    <name type="scientific">marine sediment metagenome</name>
    <dbReference type="NCBI Taxonomy" id="412755"/>
    <lineage>
        <taxon>unclassified sequences</taxon>
        <taxon>metagenomes</taxon>
        <taxon>ecological metagenomes</taxon>
    </lineage>
</organism>
<dbReference type="PANTHER" id="PTHR30483">
    <property type="entry name" value="LEUCINE-SPECIFIC-BINDING PROTEIN"/>
    <property type="match status" value="1"/>
</dbReference>
<keyword evidence="2" id="KW-0812">Transmembrane</keyword>
<dbReference type="AlphaFoldDB" id="X0TKY7"/>
<evidence type="ECO:0000313" key="4">
    <source>
        <dbReference type="EMBL" id="GAF76750.1"/>
    </source>
</evidence>
<sequence length="202" mass="21862">MRKNKIFLGILILLIIIFTTLIFLPEKSTTNIGAMLIGLPAQEETIKIGAMLILSGGGAAWGQASQRAIDLAVEEVNNVGGINGKKIEIIYEDTQGSASKAVSIYNKFKDIDNVIAIIGPNLQTEVSAIAPLAEKDGFPIITPSYAPIENRPNPKNPLMIMLDPIIEAEQMAEYVYDQGIKTISVLGTQDSWDEEVSTAFAN</sequence>
<comment type="caution">
    <text evidence="4">The sequence shown here is derived from an EMBL/GenBank/DDBJ whole genome shotgun (WGS) entry which is preliminary data.</text>
</comment>
<dbReference type="InterPro" id="IPR028082">
    <property type="entry name" value="Peripla_BP_I"/>
</dbReference>
<accession>X0TKY7</accession>
<feature type="transmembrane region" description="Helical" evidence="2">
    <location>
        <begin position="6"/>
        <end position="24"/>
    </location>
</feature>